<accession>A0A8S3X367</accession>
<evidence type="ECO:0000256" key="1">
    <source>
        <dbReference type="SAM" id="MobiDB-lite"/>
    </source>
</evidence>
<organism evidence="2 3">
    <name type="scientific">Parnassius apollo</name>
    <name type="common">Apollo butterfly</name>
    <name type="synonym">Papilio apollo</name>
    <dbReference type="NCBI Taxonomy" id="110799"/>
    <lineage>
        <taxon>Eukaryota</taxon>
        <taxon>Metazoa</taxon>
        <taxon>Ecdysozoa</taxon>
        <taxon>Arthropoda</taxon>
        <taxon>Hexapoda</taxon>
        <taxon>Insecta</taxon>
        <taxon>Pterygota</taxon>
        <taxon>Neoptera</taxon>
        <taxon>Endopterygota</taxon>
        <taxon>Lepidoptera</taxon>
        <taxon>Glossata</taxon>
        <taxon>Ditrysia</taxon>
        <taxon>Papilionoidea</taxon>
        <taxon>Papilionidae</taxon>
        <taxon>Parnassiinae</taxon>
        <taxon>Parnassini</taxon>
        <taxon>Parnassius</taxon>
        <taxon>Parnassius</taxon>
    </lineage>
</organism>
<evidence type="ECO:0000313" key="3">
    <source>
        <dbReference type="Proteomes" id="UP000691718"/>
    </source>
</evidence>
<evidence type="ECO:0000313" key="2">
    <source>
        <dbReference type="EMBL" id="CAG4996430.1"/>
    </source>
</evidence>
<proteinExistence type="predicted"/>
<feature type="region of interest" description="Disordered" evidence="1">
    <location>
        <begin position="99"/>
        <end position="147"/>
    </location>
</feature>
<dbReference type="Proteomes" id="UP000691718">
    <property type="component" value="Unassembled WGS sequence"/>
</dbReference>
<dbReference type="EMBL" id="CAJQZP010000929">
    <property type="protein sequence ID" value="CAG4996430.1"/>
    <property type="molecule type" value="Genomic_DNA"/>
</dbReference>
<dbReference type="AlphaFoldDB" id="A0A8S3X367"/>
<reference evidence="2" key="1">
    <citation type="submission" date="2021-04" db="EMBL/GenBank/DDBJ databases">
        <authorList>
            <person name="Tunstrom K."/>
        </authorList>
    </citation>
    <scope>NUCLEOTIDE SEQUENCE</scope>
</reference>
<feature type="compositionally biased region" description="Basic and acidic residues" evidence="1">
    <location>
        <begin position="127"/>
        <end position="147"/>
    </location>
</feature>
<protein>
    <submittedName>
        <fullName evidence="2">(apollo) hypothetical protein</fullName>
    </submittedName>
</protein>
<dbReference type="OrthoDB" id="7459507at2759"/>
<feature type="compositionally biased region" description="Polar residues" evidence="1">
    <location>
        <begin position="101"/>
        <end position="116"/>
    </location>
</feature>
<sequence length="247" mass="27349">MLACVCQPMETALLFNGGPPVTMGPLGTSGKMRHNTSNVIKAIQMLPKSEHRFSIDEKDNPVSLTSLSSLMDSSGSLLNLRKIERKAKSTKILVNPVCLDSVSSGDDNNQSKTAMSKWNGKKKRLKSTKDSKKDETESNDSENHYEAKKDKETVSCFKIKSSNDKTHDITKGNECCTDKKTSDNTKPNKSDVTNHTIKNNSVILINKGTLGDTKTVKNEQLIIEKTDRAAVDHSNEVSPLEHIFIRR</sequence>
<keyword evidence="3" id="KW-1185">Reference proteome</keyword>
<gene>
    <name evidence="2" type="ORF">PAPOLLO_LOCUS12988</name>
</gene>
<name>A0A8S3X367_PARAO</name>
<comment type="caution">
    <text evidence="2">The sequence shown here is derived from an EMBL/GenBank/DDBJ whole genome shotgun (WGS) entry which is preliminary data.</text>
</comment>